<dbReference type="EMBL" id="HACA01027177">
    <property type="protein sequence ID" value="CDW44538.1"/>
    <property type="molecule type" value="Transcribed_RNA"/>
</dbReference>
<organism evidence="1">
    <name type="scientific">Lepeophtheirus salmonis</name>
    <name type="common">Salmon louse</name>
    <name type="synonym">Caligus salmonis</name>
    <dbReference type="NCBI Taxonomy" id="72036"/>
    <lineage>
        <taxon>Eukaryota</taxon>
        <taxon>Metazoa</taxon>
        <taxon>Ecdysozoa</taxon>
        <taxon>Arthropoda</taxon>
        <taxon>Crustacea</taxon>
        <taxon>Multicrustacea</taxon>
        <taxon>Hexanauplia</taxon>
        <taxon>Copepoda</taxon>
        <taxon>Siphonostomatoida</taxon>
        <taxon>Caligidae</taxon>
        <taxon>Lepeophtheirus</taxon>
    </lineage>
</organism>
<name>A0A0K2V1Z7_LEPSM</name>
<protein>
    <submittedName>
        <fullName evidence="1">Uncharacterized protein</fullName>
    </submittedName>
</protein>
<dbReference type="AlphaFoldDB" id="A0A0K2V1Z7"/>
<reference evidence="1" key="1">
    <citation type="submission" date="2014-05" db="EMBL/GenBank/DDBJ databases">
        <authorList>
            <person name="Chronopoulou M."/>
        </authorList>
    </citation>
    <scope>NUCLEOTIDE SEQUENCE</scope>
    <source>
        <tissue evidence="1">Whole organism</tissue>
    </source>
</reference>
<sequence>MSVGHMDAGLKSAILFPLRSCG</sequence>
<proteinExistence type="predicted"/>
<accession>A0A0K2V1Z7</accession>
<evidence type="ECO:0000313" key="1">
    <source>
        <dbReference type="EMBL" id="CDW44538.1"/>
    </source>
</evidence>